<dbReference type="EMBL" id="BKCP01008404">
    <property type="protein sequence ID" value="GER48958.1"/>
    <property type="molecule type" value="Genomic_DNA"/>
</dbReference>
<proteinExistence type="predicted"/>
<dbReference type="GO" id="GO:0005840">
    <property type="term" value="C:ribosome"/>
    <property type="evidence" value="ECO:0007669"/>
    <property type="project" value="UniProtKB-KW"/>
</dbReference>
<protein>
    <submittedName>
        <fullName evidence="1">40S ribosomal protein S19</fullName>
    </submittedName>
</protein>
<gene>
    <name evidence="1" type="ORF">STAS_26165</name>
</gene>
<accession>A0A5A7QVM6</accession>
<dbReference type="Proteomes" id="UP000325081">
    <property type="component" value="Unassembled WGS sequence"/>
</dbReference>
<dbReference type="OrthoDB" id="2010861at2759"/>
<comment type="caution">
    <text evidence="1">The sequence shown here is derived from an EMBL/GenBank/DDBJ whole genome shotgun (WGS) entry which is preliminary data.</text>
</comment>
<evidence type="ECO:0000313" key="2">
    <source>
        <dbReference type="Proteomes" id="UP000325081"/>
    </source>
</evidence>
<keyword evidence="1" id="KW-0689">Ribosomal protein</keyword>
<name>A0A5A7QVM6_STRAF</name>
<evidence type="ECO:0000313" key="1">
    <source>
        <dbReference type="EMBL" id="GER48958.1"/>
    </source>
</evidence>
<organism evidence="1 2">
    <name type="scientific">Striga asiatica</name>
    <name type="common">Asiatic witchweed</name>
    <name type="synonym">Buchnera asiatica</name>
    <dbReference type="NCBI Taxonomy" id="4170"/>
    <lineage>
        <taxon>Eukaryota</taxon>
        <taxon>Viridiplantae</taxon>
        <taxon>Streptophyta</taxon>
        <taxon>Embryophyta</taxon>
        <taxon>Tracheophyta</taxon>
        <taxon>Spermatophyta</taxon>
        <taxon>Magnoliopsida</taxon>
        <taxon>eudicotyledons</taxon>
        <taxon>Gunneridae</taxon>
        <taxon>Pentapetalae</taxon>
        <taxon>asterids</taxon>
        <taxon>lamiids</taxon>
        <taxon>Lamiales</taxon>
        <taxon>Orobanchaceae</taxon>
        <taxon>Buchnereae</taxon>
        <taxon>Striga</taxon>
    </lineage>
</organism>
<sequence length="251" mass="27752">MVQTIDAELVSVAAINIHHGLGPFQEPVESPHLGPALFVPLPERDPAYQRAPELNRHLAQIDSLAAAGFRPGRYSGRNPGHEPGHLVLANGPEELSLLRAEEMDGRDLADLAPILVVRGEGDVRAVVREALLAEGFGPAAESEVLGLHDLLRELRGGDHEHGLRAEAHAHDGPVFLGEVMEVKVWGVGSRGQVVQVADDREAGWAWWDPGFGRALLVVFREVEKDYWEYEEEKEEKDVMFDLKHGMRRKNS</sequence>
<reference evidence="2" key="1">
    <citation type="journal article" date="2019" name="Curr. Biol.">
        <title>Genome Sequence of Striga asiatica Provides Insight into the Evolution of Plant Parasitism.</title>
        <authorList>
            <person name="Yoshida S."/>
            <person name="Kim S."/>
            <person name="Wafula E.K."/>
            <person name="Tanskanen J."/>
            <person name="Kim Y.M."/>
            <person name="Honaas L."/>
            <person name="Yang Z."/>
            <person name="Spallek T."/>
            <person name="Conn C.E."/>
            <person name="Ichihashi Y."/>
            <person name="Cheong K."/>
            <person name="Cui S."/>
            <person name="Der J.P."/>
            <person name="Gundlach H."/>
            <person name="Jiao Y."/>
            <person name="Hori C."/>
            <person name="Ishida J.K."/>
            <person name="Kasahara H."/>
            <person name="Kiba T."/>
            <person name="Kim M.S."/>
            <person name="Koo N."/>
            <person name="Laohavisit A."/>
            <person name="Lee Y.H."/>
            <person name="Lumba S."/>
            <person name="McCourt P."/>
            <person name="Mortimer J.C."/>
            <person name="Mutuku J.M."/>
            <person name="Nomura T."/>
            <person name="Sasaki-Sekimoto Y."/>
            <person name="Seto Y."/>
            <person name="Wang Y."/>
            <person name="Wakatake T."/>
            <person name="Sakakibara H."/>
            <person name="Demura T."/>
            <person name="Yamaguchi S."/>
            <person name="Yoneyama K."/>
            <person name="Manabe R.I."/>
            <person name="Nelson D.C."/>
            <person name="Schulman A.H."/>
            <person name="Timko M.P."/>
            <person name="dePamphilis C.W."/>
            <person name="Choi D."/>
            <person name="Shirasu K."/>
        </authorList>
    </citation>
    <scope>NUCLEOTIDE SEQUENCE [LARGE SCALE GENOMIC DNA]</scope>
    <source>
        <strain evidence="2">cv. UVA1</strain>
    </source>
</reference>
<keyword evidence="2" id="KW-1185">Reference proteome</keyword>
<dbReference type="AlphaFoldDB" id="A0A5A7QVM6"/>
<keyword evidence="1" id="KW-0687">Ribonucleoprotein</keyword>